<dbReference type="EMBL" id="CP015506">
    <property type="protein sequence ID" value="AND40630.1"/>
    <property type="molecule type" value="Genomic_DNA"/>
</dbReference>
<dbReference type="Gene3D" id="3.30.450.40">
    <property type="match status" value="1"/>
</dbReference>
<dbReference type="Pfam" id="PF02954">
    <property type="entry name" value="HTH_8"/>
    <property type="match status" value="1"/>
</dbReference>
<dbReference type="InterPro" id="IPR025662">
    <property type="entry name" value="Sigma_54_int_dom_ATP-bd_1"/>
</dbReference>
<evidence type="ECO:0000256" key="3">
    <source>
        <dbReference type="ARBA" id="ARBA00023015"/>
    </source>
</evidence>
<dbReference type="InterPro" id="IPR003593">
    <property type="entry name" value="AAA+_ATPase"/>
</dbReference>
<dbReference type="InterPro" id="IPR009057">
    <property type="entry name" value="Homeodomain-like_sf"/>
</dbReference>
<accession>A0A160MCH3</accession>
<dbReference type="eggNOG" id="COG3284">
    <property type="taxonomic scope" value="Bacteria"/>
</dbReference>
<dbReference type="RefSeq" id="WP_019382246.1">
    <property type="nucleotide sequence ID" value="NZ_CP015506.1"/>
</dbReference>
<proteinExistence type="predicted"/>
<evidence type="ECO:0000256" key="5">
    <source>
        <dbReference type="ARBA" id="ARBA00023163"/>
    </source>
</evidence>
<dbReference type="InterPro" id="IPR058031">
    <property type="entry name" value="AAA_lid_NorR"/>
</dbReference>
<dbReference type="Gene3D" id="3.40.50.300">
    <property type="entry name" value="P-loop containing nucleotide triphosphate hydrolases"/>
    <property type="match status" value="1"/>
</dbReference>
<dbReference type="PROSITE" id="PS00675">
    <property type="entry name" value="SIGMA54_INTERACT_1"/>
    <property type="match status" value="1"/>
</dbReference>
<keyword evidence="2" id="KW-0067">ATP-binding</keyword>
<feature type="domain" description="Sigma-54 factor interaction" evidence="6">
    <location>
        <begin position="314"/>
        <end position="541"/>
    </location>
</feature>
<dbReference type="Gene3D" id="1.10.10.60">
    <property type="entry name" value="Homeodomain-like"/>
    <property type="match status" value="1"/>
</dbReference>
<dbReference type="InterPro" id="IPR002197">
    <property type="entry name" value="HTH_Fis"/>
</dbReference>
<evidence type="ECO:0000313" key="8">
    <source>
        <dbReference type="Proteomes" id="UP000077856"/>
    </source>
</evidence>
<dbReference type="InterPro" id="IPR029016">
    <property type="entry name" value="GAF-like_dom_sf"/>
</dbReference>
<evidence type="ECO:0000256" key="2">
    <source>
        <dbReference type="ARBA" id="ARBA00022840"/>
    </source>
</evidence>
<dbReference type="PROSITE" id="PS00688">
    <property type="entry name" value="SIGMA54_INTERACT_3"/>
    <property type="match status" value="1"/>
</dbReference>
<dbReference type="InterPro" id="IPR002078">
    <property type="entry name" value="Sigma_54_int"/>
</dbReference>
<keyword evidence="3" id="KW-0805">Transcription regulation</keyword>
<dbReference type="AlphaFoldDB" id="A0A160MCH3"/>
<dbReference type="Pfam" id="PF25601">
    <property type="entry name" value="AAA_lid_14"/>
    <property type="match status" value="1"/>
</dbReference>
<dbReference type="SMART" id="SM00382">
    <property type="entry name" value="AAA"/>
    <property type="match status" value="1"/>
</dbReference>
<dbReference type="InterPro" id="IPR027417">
    <property type="entry name" value="P-loop_NTPase"/>
</dbReference>
<dbReference type="STRING" id="1196031.A361_16210"/>
<dbReference type="PROSITE" id="PS50045">
    <property type="entry name" value="SIGMA54_INTERACT_4"/>
    <property type="match status" value="1"/>
</dbReference>
<gene>
    <name evidence="7" type="ORF">A361_16210</name>
</gene>
<dbReference type="FunFam" id="3.40.50.300:FF:000006">
    <property type="entry name" value="DNA-binding transcriptional regulator NtrC"/>
    <property type="match status" value="1"/>
</dbReference>
<evidence type="ECO:0000256" key="1">
    <source>
        <dbReference type="ARBA" id="ARBA00022741"/>
    </source>
</evidence>
<dbReference type="SUPFAM" id="SSF46689">
    <property type="entry name" value="Homeodomain-like"/>
    <property type="match status" value="1"/>
</dbReference>
<dbReference type="PRINTS" id="PR01590">
    <property type="entry name" value="HTHFIS"/>
</dbReference>
<organism evidence="7 8">
    <name type="scientific">Cytobacillus oceanisediminis 2691</name>
    <dbReference type="NCBI Taxonomy" id="1196031"/>
    <lineage>
        <taxon>Bacteria</taxon>
        <taxon>Bacillati</taxon>
        <taxon>Bacillota</taxon>
        <taxon>Bacilli</taxon>
        <taxon>Bacillales</taxon>
        <taxon>Bacillaceae</taxon>
        <taxon>Cytobacillus</taxon>
    </lineage>
</organism>
<reference evidence="7 8" key="1">
    <citation type="submission" date="2016-04" db="EMBL/GenBank/DDBJ databases">
        <title>Complete genome sequence of Bacillus oceanisediminis strain 2691.</title>
        <authorList>
            <person name="Jeong H."/>
            <person name="Kim H.J."/>
            <person name="Lee D.-W."/>
        </authorList>
    </citation>
    <scope>NUCLEOTIDE SEQUENCE [LARGE SCALE GENOMIC DNA]</scope>
    <source>
        <strain evidence="7 8">2691</strain>
    </source>
</reference>
<dbReference type="GO" id="GO:0043565">
    <property type="term" value="F:sequence-specific DNA binding"/>
    <property type="evidence" value="ECO:0007669"/>
    <property type="project" value="InterPro"/>
</dbReference>
<dbReference type="Pfam" id="PF00158">
    <property type="entry name" value="Sigma54_activat"/>
    <property type="match status" value="1"/>
</dbReference>
<dbReference type="PANTHER" id="PTHR32071">
    <property type="entry name" value="TRANSCRIPTIONAL REGULATORY PROTEIN"/>
    <property type="match status" value="1"/>
</dbReference>
<dbReference type="Proteomes" id="UP000077856">
    <property type="component" value="Chromosome"/>
</dbReference>
<dbReference type="Gene3D" id="1.10.8.60">
    <property type="match status" value="1"/>
</dbReference>
<keyword evidence="5" id="KW-0804">Transcription</keyword>
<sequence length="627" mass="71414">MDTTFYFDTWKRFVHEGVLDQSRLDKRILESWYRCKKERVNPYLNKGMHLLTEEELHNKKAQNSLLIEMTDPYLKKMEPMIKSSGMMALLVDPDGYVLSLLGNEKTLMDASRINFMEGVSWTEGAVGTNAIGTALATKEAVMIQGPEHYSVASHQWSCSATPIMDDHGRLLGLIDVSCPVEQSHPFMIGMVTSIAYAIEKELIKRSHRKEITMVRQASQLAESHHSQLFIVCNQHKQIISASKPVREKIPQVIGMNLQELLHNRYRIKSEMPFYTKEDNCMNGICLFLSEVNVPHQKACFLPSRPEDSFVFNGECGVSEIFQNTLKKVKLVAPTDATVFISGETGTGKELIARAIHDNSPRKNGPFISLNCGAIPKDLMESELFGYAEGAFTGAKRQGNKGKFEQAQRGTIFLDEIGEIPHTMQVALLRVLQERKVTPIGGTKEVPLDVRIITATHRDITDLVKRREFREDLYYRLNVYPIDVPPLRNRKEDIPHLIKHICQKNNWSIGSLDIQDLITRLSDYDWPGNIRELTNLIERLHIMLPEQQSDYTILEQPSELLNLNYSSASANPFEEDKVEETSLNTREKIQRDLMLDALKRTNGNVTAAAKFLGIPRSTFYKRLKKFGM</sequence>
<evidence type="ECO:0000256" key="4">
    <source>
        <dbReference type="ARBA" id="ARBA00023125"/>
    </source>
</evidence>
<dbReference type="InterPro" id="IPR003018">
    <property type="entry name" value="GAF"/>
</dbReference>
<dbReference type="KEGG" id="bon:A361_16210"/>
<dbReference type="GO" id="GO:0006355">
    <property type="term" value="P:regulation of DNA-templated transcription"/>
    <property type="evidence" value="ECO:0007669"/>
    <property type="project" value="InterPro"/>
</dbReference>
<dbReference type="GO" id="GO:0005524">
    <property type="term" value="F:ATP binding"/>
    <property type="evidence" value="ECO:0007669"/>
    <property type="project" value="UniProtKB-KW"/>
</dbReference>
<dbReference type="PANTHER" id="PTHR32071:SF101">
    <property type="entry name" value="ACETOIN DEHYDROGENASE OPERON TRANSCRIPTIONAL ACTIVATOR ACOR"/>
    <property type="match status" value="1"/>
</dbReference>
<dbReference type="CDD" id="cd00009">
    <property type="entry name" value="AAA"/>
    <property type="match status" value="1"/>
</dbReference>
<name>A0A160MCH3_9BACI</name>
<keyword evidence="4" id="KW-0238">DNA-binding</keyword>
<dbReference type="SUPFAM" id="SSF52540">
    <property type="entry name" value="P-loop containing nucleoside triphosphate hydrolases"/>
    <property type="match status" value="1"/>
</dbReference>
<dbReference type="Pfam" id="PF01590">
    <property type="entry name" value="GAF"/>
    <property type="match status" value="1"/>
</dbReference>
<evidence type="ECO:0000259" key="6">
    <source>
        <dbReference type="PROSITE" id="PS50045"/>
    </source>
</evidence>
<evidence type="ECO:0000313" key="7">
    <source>
        <dbReference type="EMBL" id="AND40630.1"/>
    </source>
</evidence>
<keyword evidence="1" id="KW-0547">Nucleotide-binding</keyword>
<protein>
    <submittedName>
        <fullName evidence="7">Sigma-54-dependent Fis family transcriptional regulator</fullName>
    </submittedName>
</protein>
<dbReference type="InterPro" id="IPR025944">
    <property type="entry name" value="Sigma_54_int_dom_CS"/>
</dbReference>